<organism evidence="2 3">
    <name type="scientific">Aspergillus coremiiformis</name>
    <dbReference type="NCBI Taxonomy" id="138285"/>
    <lineage>
        <taxon>Eukaryota</taxon>
        <taxon>Fungi</taxon>
        <taxon>Dikarya</taxon>
        <taxon>Ascomycota</taxon>
        <taxon>Pezizomycotina</taxon>
        <taxon>Eurotiomycetes</taxon>
        <taxon>Eurotiomycetidae</taxon>
        <taxon>Eurotiales</taxon>
        <taxon>Aspergillaceae</taxon>
        <taxon>Aspergillus</taxon>
        <taxon>Aspergillus subgen. Circumdati</taxon>
    </lineage>
</organism>
<name>A0A5N6Z2T4_9EURO</name>
<feature type="region of interest" description="Disordered" evidence="1">
    <location>
        <begin position="1113"/>
        <end position="1138"/>
    </location>
</feature>
<feature type="region of interest" description="Disordered" evidence="1">
    <location>
        <begin position="108"/>
        <end position="201"/>
    </location>
</feature>
<proteinExistence type="predicted"/>
<accession>A0A5N6Z2T4</accession>
<gene>
    <name evidence="2" type="ORF">BDV28DRAFT_136465</name>
</gene>
<evidence type="ECO:0000256" key="1">
    <source>
        <dbReference type="SAM" id="MobiDB-lite"/>
    </source>
</evidence>
<keyword evidence="3" id="KW-1185">Reference proteome</keyword>
<protein>
    <submittedName>
        <fullName evidence="2">Uncharacterized protein</fullName>
    </submittedName>
</protein>
<dbReference type="AlphaFoldDB" id="A0A5N6Z2T4"/>
<dbReference type="EMBL" id="ML739157">
    <property type="protein sequence ID" value="KAE8351718.1"/>
    <property type="molecule type" value="Genomic_DNA"/>
</dbReference>
<evidence type="ECO:0000313" key="3">
    <source>
        <dbReference type="Proteomes" id="UP000327118"/>
    </source>
</evidence>
<evidence type="ECO:0000313" key="2">
    <source>
        <dbReference type="EMBL" id="KAE8351718.1"/>
    </source>
</evidence>
<dbReference type="OrthoDB" id="410701at2759"/>
<feature type="compositionally biased region" description="Basic and acidic residues" evidence="1">
    <location>
        <begin position="169"/>
        <end position="188"/>
    </location>
</feature>
<feature type="compositionally biased region" description="Polar residues" evidence="1">
    <location>
        <begin position="127"/>
        <end position="148"/>
    </location>
</feature>
<reference evidence="3" key="1">
    <citation type="submission" date="2019-04" db="EMBL/GenBank/DDBJ databases">
        <title>Friends and foes A comparative genomics studyof 23 Aspergillus species from section Flavi.</title>
        <authorList>
            <consortium name="DOE Joint Genome Institute"/>
            <person name="Kjaerbolling I."/>
            <person name="Vesth T."/>
            <person name="Frisvad J.C."/>
            <person name="Nybo J.L."/>
            <person name="Theobald S."/>
            <person name="Kildgaard S."/>
            <person name="Isbrandt T."/>
            <person name="Kuo A."/>
            <person name="Sato A."/>
            <person name="Lyhne E.K."/>
            <person name="Kogle M.E."/>
            <person name="Wiebenga A."/>
            <person name="Kun R.S."/>
            <person name="Lubbers R.J."/>
            <person name="Makela M.R."/>
            <person name="Barry K."/>
            <person name="Chovatia M."/>
            <person name="Clum A."/>
            <person name="Daum C."/>
            <person name="Haridas S."/>
            <person name="He G."/>
            <person name="LaButti K."/>
            <person name="Lipzen A."/>
            <person name="Mondo S."/>
            <person name="Riley R."/>
            <person name="Salamov A."/>
            <person name="Simmons B.A."/>
            <person name="Magnuson J.K."/>
            <person name="Henrissat B."/>
            <person name="Mortensen U.H."/>
            <person name="Larsen T.O."/>
            <person name="Devries R.P."/>
            <person name="Grigoriev I.V."/>
            <person name="Machida M."/>
            <person name="Baker S.E."/>
            <person name="Andersen M.R."/>
        </authorList>
    </citation>
    <scope>NUCLEOTIDE SEQUENCE [LARGE SCALE GENOMIC DNA]</scope>
    <source>
        <strain evidence="3">CBS 553.77</strain>
    </source>
</reference>
<sequence>MSSVFNHVPSRSRVSSLRAAHLLSSRGWPKDLYYNGVSYPGYLTALSSLPLNVFPSLRILSRSLSDAVTLTSPRYEPPRDPIHRAGHDDQYTSCEFWCGLRLQSQLSRSYVPPGPDHARQRKDRSSKSPLSEQTPSEFISAEQISSNHGPLEQETSKSAPLPFTRNRLLSRDAHGKRLREKPPNELRNPRRKSKNFPGSYHPTPTEYLIDTLQNVVHCPDSATRRNWAFTSRSPDHCLMFPLDRRQRIKFKIEHRVSLQEIAADYIYHVDRLLDRLAENGVKGNPQAALELNVALRKVFLDKEYRKYLRARKFSVKDVVAWAWVLKSSTPYEAILRIFMLELQSDPREKEGSPARIVPTFIPLLLLRQGLDTKTFHLLLIYSLHLISGQPHPKISPSMCVTKDDTVFNEVHLSQNAKPLIDPNTCATFVVRLLHHARQLWPQAQLPIVRTFAFYLTLLEPEGTGTVASATPRNVQVLAGKCNTFLRLLSLPCRQGPFTSASIQQQAQFELLKAMAKSRPALPVTRRGYQGITAVQLAHKKTSAERQSAELKAPSWPPWKEEKLGIDSQRGIEGLRSRAVRVMSQMKEAGYAHSRWEEVSSILAGWDTDKSPTIQTRTLARQPWHLRGRVGNADHHSIWEARIRATRTVREAWACFLSYRDQGLPPRGSLFTAMAEKLVYRRKALHTNFDQTSHALPGDSLETFPEPSSARDLIYVHTEPPTLHELLKQMLSEGIRPQARFLSLLLRYAPTFRSGLEYLSCSDLSNEQVRVLCTVWGHTGIYDEQSRKVVDEFPDHLFSAFIFFLCKFSTFDKLLTRHGDRPRNAFPFAMSGTPTAKEERSTLFSYADHIGNRNEYRHPKALAHAIELLKVRSSRTPQAWVHVLSALNEDRITGRSRTMDPNIQRILAWHGILELAGRMEHHNIPLGLRGFQILCNGFSKAVNVGVRSPDAVEEALELVGNAAHRGELAYIGLACPRLEDMVYSGLHVLKDQFDRLVLPESRTPSLFGGGISSSENVSDDQVILPALLHVPSPAVLHSFVRSLGFAEDYDGLLSLLRWMSRYATTLNETSDEFLNGAVMMRRTMVAMRLFLEGYRERQSWGSLRWGTSAAPPARVLRESERPSEVSPDDSEGLSFSDPNLQEAYDIVTTTRIWGPWPSDEEVREYYAVHWEEHEDQ</sequence>
<dbReference type="Proteomes" id="UP000327118">
    <property type="component" value="Unassembled WGS sequence"/>
</dbReference>